<evidence type="ECO:0000259" key="1">
    <source>
        <dbReference type="PROSITE" id="PS50181"/>
    </source>
</evidence>
<dbReference type="InParanoid" id="A0A482WVM5"/>
<evidence type="ECO:0000313" key="3">
    <source>
        <dbReference type="Proteomes" id="UP000291343"/>
    </source>
</evidence>
<dbReference type="Gene3D" id="3.40.1000.30">
    <property type="match status" value="1"/>
</dbReference>
<keyword evidence="3" id="KW-1185">Reference proteome</keyword>
<proteinExistence type="predicted"/>
<evidence type="ECO:0000313" key="2">
    <source>
        <dbReference type="EMBL" id="RZF37191.1"/>
    </source>
</evidence>
<dbReference type="InterPro" id="IPR047118">
    <property type="entry name" value="Fbxo7"/>
</dbReference>
<dbReference type="GO" id="GO:0019901">
    <property type="term" value="F:protein kinase binding"/>
    <property type="evidence" value="ECO:0007669"/>
    <property type="project" value="InterPro"/>
</dbReference>
<dbReference type="SUPFAM" id="SSF81383">
    <property type="entry name" value="F-box domain"/>
    <property type="match status" value="1"/>
</dbReference>
<dbReference type="Gene3D" id="1.20.1280.50">
    <property type="match status" value="1"/>
</dbReference>
<gene>
    <name evidence="2" type="ORF">LSTR_LSTR016199</name>
</gene>
<name>A0A482WVM5_LAOST</name>
<dbReference type="PROSITE" id="PS50181">
    <property type="entry name" value="FBOX"/>
    <property type="match status" value="1"/>
</dbReference>
<dbReference type="OrthoDB" id="101791at2759"/>
<dbReference type="SMART" id="SM00256">
    <property type="entry name" value="FBOX"/>
    <property type="match status" value="1"/>
</dbReference>
<dbReference type="InterPro" id="IPR001810">
    <property type="entry name" value="F-box_dom"/>
</dbReference>
<sequence length="150" mass="17144">MIARRGLSIVNLVENRNEQITECHSIVFAPSSYVKECNDDGNIASKFHDLEGFSILFKDNIGLKGRSQVLNSLLIANNSLEGLPEEIFLKIMQLLQIDDILNVAVTCTKFFSGVRQCSLWIFLLKRDFSLTIDYEGVEQLILKYREEKIK</sequence>
<dbReference type="SMR" id="A0A482WVM5"/>
<dbReference type="InterPro" id="IPR036047">
    <property type="entry name" value="F-box-like_dom_sf"/>
</dbReference>
<protein>
    <recommendedName>
        <fullName evidence="1">F-box domain-containing protein</fullName>
    </recommendedName>
</protein>
<dbReference type="STRING" id="195883.A0A482WVM5"/>
<reference evidence="2 3" key="1">
    <citation type="journal article" date="2017" name="Gigascience">
        <title>Genome sequence of the small brown planthopper, Laodelphax striatellus.</title>
        <authorList>
            <person name="Zhu J."/>
            <person name="Jiang F."/>
            <person name="Wang X."/>
            <person name="Yang P."/>
            <person name="Bao Y."/>
            <person name="Zhao W."/>
            <person name="Wang W."/>
            <person name="Lu H."/>
            <person name="Wang Q."/>
            <person name="Cui N."/>
            <person name="Li J."/>
            <person name="Chen X."/>
            <person name="Luo L."/>
            <person name="Yu J."/>
            <person name="Kang L."/>
            <person name="Cui F."/>
        </authorList>
    </citation>
    <scope>NUCLEOTIDE SEQUENCE [LARGE SCALE GENOMIC DNA]</scope>
    <source>
        <strain evidence="2">Lst14</strain>
    </source>
</reference>
<feature type="domain" description="F-box" evidence="1">
    <location>
        <begin position="77"/>
        <end position="123"/>
    </location>
</feature>
<dbReference type="Pfam" id="PF12937">
    <property type="entry name" value="F-box-like"/>
    <property type="match status" value="1"/>
</dbReference>
<dbReference type="EMBL" id="QKKF02025169">
    <property type="protein sequence ID" value="RZF37191.1"/>
    <property type="molecule type" value="Genomic_DNA"/>
</dbReference>
<dbReference type="PANTHER" id="PTHR15537:SF2">
    <property type="entry name" value="F-BOX ONLY PROTEIN 7"/>
    <property type="match status" value="1"/>
</dbReference>
<organism evidence="2 3">
    <name type="scientific">Laodelphax striatellus</name>
    <name type="common">Small brown planthopper</name>
    <name type="synonym">Delphax striatella</name>
    <dbReference type="NCBI Taxonomy" id="195883"/>
    <lineage>
        <taxon>Eukaryota</taxon>
        <taxon>Metazoa</taxon>
        <taxon>Ecdysozoa</taxon>
        <taxon>Arthropoda</taxon>
        <taxon>Hexapoda</taxon>
        <taxon>Insecta</taxon>
        <taxon>Pterygota</taxon>
        <taxon>Neoptera</taxon>
        <taxon>Paraneoptera</taxon>
        <taxon>Hemiptera</taxon>
        <taxon>Auchenorrhyncha</taxon>
        <taxon>Fulgoroidea</taxon>
        <taxon>Delphacidae</taxon>
        <taxon>Criomorphinae</taxon>
        <taxon>Laodelphax</taxon>
    </lineage>
</organism>
<dbReference type="Proteomes" id="UP000291343">
    <property type="component" value="Unassembled WGS sequence"/>
</dbReference>
<feature type="non-terminal residue" evidence="2">
    <location>
        <position position="150"/>
    </location>
</feature>
<comment type="caution">
    <text evidence="2">The sequence shown here is derived from an EMBL/GenBank/DDBJ whole genome shotgun (WGS) entry which is preliminary data.</text>
</comment>
<dbReference type="AlphaFoldDB" id="A0A482WVM5"/>
<accession>A0A482WVM5</accession>
<dbReference type="PANTHER" id="PTHR15537">
    <property type="entry name" value="F-BOX ONLY PROTEIN 7"/>
    <property type="match status" value="1"/>
</dbReference>
<dbReference type="GO" id="GO:1903599">
    <property type="term" value="P:positive regulation of autophagy of mitochondrion"/>
    <property type="evidence" value="ECO:0007669"/>
    <property type="project" value="TreeGrafter"/>
</dbReference>